<dbReference type="Pfam" id="PF26640">
    <property type="entry name" value="DUF8212"/>
    <property type="match status" value="1"/>
</dbReference>
<dbReference type="STRING" id="1095630.A0A2J6T3K9"/>
<evidence type="ECO:0000259" key="2">
    <source>
        <dbReference type="Pfam" id="PF26640"/>
    </source>
</evidence>
<gene>
    <name evidence="3" type="ORF">K444DRAFT_472977</name>
</gene>
<dbReference type="RefSeq" id="XP_024734506.1">
    <property type="nucleotide sequence ID" value="XM_024872898.1"/>
</dbReference>
<name>A0A2J6T3K9_9HELO</name>
<evidence type="ECO:0000313" key="3">
    <source>
        <dbReference type="EMBL" id="PMD57602.1"/>
    </source>
</evidence>
<dbReference type="AlphaFoldDB" id="A0A2J6T3K9"/>
<evidence type="ECO:0000259" key="1">
    <source>
        <dbReference type="Pfam" id="PF06985"/>
    </source>
</evidence>
<feature type="domain" description="DUF8212" evidence="2">
    <location>
        <begin position="220"/>
        <end position="241"/>
    </location>
</feature>
<proteinExistence type="predicted"/>
<sequence>MRLLNVFTMKLEEYFGSQIPGYDILSHCWGTEEITFGDINGSTWREKDGALKIVNASFQCRSRANHQRRYIWIDTCCIDKSSSAELSEAINSMYNWYKRSVVCFAYLGDVDKDVEDEIRKSRWFTRGWTLQELVAPKEVIFFDKNWNYLGDKNTLSTLLSQITTIPEAVLANPPRHRSCSLARKMSWAAGRETTREEDIAYCLLGLFEVNMPLLYGEGARAFIRLQEEIIKETDDQSLFAW</sequence>
<feature type="non-terminal residue" evidence="3">
    <location>
        <position position="241"/>
    </location>
</feature>
<dbReference type="InterPro" id="IPR010730">
    <property type="entry name" value="HET"/>
</dbReference>
<organism evidence="3 4">
    <name type="scientific">Hyaloscypha bicolor E</name>
    <dbReference type="NCBI Taxonomy" id="1095630"/>
    <lineage>
        <taxon>Eukaryota</taxon>
        <taxon>Fungi</taxon>
        <taxon>Dikarya</taxon>
        <taxon>Ascomycota</taxon>
        <taxon>Pezizomycotina</taxon>
        <taxon>Leotiomycetes</taxon>
        <taxon>Helotiales</taxon>
        <taxon>Hyaloscyphaceae</taxon>
        <taxon>Hyaloscypha</taxon>
        <taxon>Hyaloscypha bicolor</taxon>
    </lineage>
</organism>
<dbReference type="InParanoid" id="A0A2J6T3K9"/>
<reference evidence="3 4" key="1">
    <citation type="submission" date="2016-04" db="EMBL/GenBank/DDBJ databases">
        <title>A degradative enzymes factory behind the ericoid mycorrhizal symbiosis.</title>
        <authorList>
            <consortium name="DOE Joint Genome Institute"/>
            <person name="Martino E."/>
            <person name="Morin E."/>
            <person name="Grelet G."/>
            <person name="Kuo A."/>
            <person name="Kohler A."/>
            <person name="Daghino S."/>
            <person name="Barry K."/>
            <person name="Choi C."/>
            <person name="Cichocki N."/>
            <person name="Clum A."/>
            <person name="Copeland A."/>
            <person name="Hainaut M."/>
            <person name="Haridas S."/>
            <person name="Labutti K."/>
            <person name="Lindquist E."/>
            <person name="Lipzen A."/>
            <person name="Khouja H.-R."/>
            <person name="Murat C."/>
            <person name="Ohm R."/>
            <person name="Olson A."/>
            <person name="Spatafora J."/>
            <person name="Veneault-Fourrey C."/>
            <person name="Henrissat B."/>
            <person name="Grigoriev I."/>
            <person name="Martin F."/>
            <person name="Perotto S."/>
        </authorList>
    </citation>
    <scope>NUCLEOTIDE SEQUENCE [LARGE SCALE GENOMIC DNA]</scope>
    <source>
        <strain evidence="3 4">E</strain>
    </source>
</reference>
<dbReference type="Pfam" id="PF06985">
    <property type="entry name" value="HET"/>
    <property type="match status" value="1"/>
</dbReference>
<feature type="domain" description="Heterokaryon incompatibility" evidence="1">
    <location>
        <begin position="22"/>
        <end position="113"/>
    </location>
</feature>
<dbReference type="GeneID" id="36580978"/>
<dbReference type="PANTHER" id="PTHR10622">
    <property type="entry name" value="HET DOMAIN-CONTAINING PROTEIN"/>
    <property type="match status" value="1"/>
</dbReference>
<dbReference type="InterPro" id="IPR058525">
    <property type="entry name" value="DUF8212"/>
</dbReference>
<dbReference type="Proteomes" id="UP000235371">
    <property type="component" value="Unassembled WGS sequence"/>
</dbReference>
<dbReference type="EMBL" id="KZ613846">
    <property type="protein sequence ID" value="PMD57602.1"/>
    <property type="molecule type" value="Genomic_DNA"/>
</dbReference>
<keyword evidence="4" id="KW-1185">Reference proteome</keyword>
<dbReference type="PANTHER" id="PTHR10622:SF10">
    <property type="entry name" value="HET DOMAIN-CONTAINING PROTEIN"/>
    <property type="match status" value="1"/>
</dbReference>
<accession>A0A2J6T3K9</accession>
<evidence type="ECO:0000313" key="4">
    <source>
        <dbReference type="Proteomes" id="UP000235371"/>
    </source>
</evidence>
<dbReference type="OrthoDB" id="674604at2759"/>
<protein>
    <submittedName>
        <fullName evidence="3">HET-domain-containing protein</fullName>
    </submittedName>
</protein>